<comment type="caution">
    <text evidence="9">The sequence shown here is derived from an EMBL/GenBank/DDBJ whole genome shotgun (WGS) entry which is preliminary data.</text>
</comment>
<dbReference type="SUPFAM" id="SSF51395">
    <property type="entry name" value="FMN-linked oxidoreductases"/>
    <property type="match status" value="1"/>
</dbReference>
<dbReference type="PANTHER" id="PTHR22893">
    <property type="entry name" value="NADH OXIDOREDUCTASE-RELATED"/>
    <property type="match status" value="1"/>
</dbReference>
<evidence type="ECO:0000256" key="5">
    <source>
        <dbReference type="ARBA" id="ARBA00022857"/>
    </source>
</evidence>
<protein>
    <recommendedName>
        <fullName evidence="8">NADH:flavin oxidoreductase/NADH oxidase N-terminal domain-containing protein</fullName>
    </recommendedName>
</protein>
<gene>
    <name evidence="9" type="ORF">TIFTF001_014594</name>
</gene>
<dbReference type="InterPro" id="IPR001155">
    <property type="entry name" value="OxRdtase_FMN_N"/>
</dbReference>
<keyword evidence="6" id="KW-0560">Oxidoreductase</keyword>
<evidence type="ECO:0000256" key="1">
    <source>
        <dbReference type="ARBA" id="ARBA00001917"/>
    </source>
</evidence>
<evidence type="ECO:0000256" key="6">
    <source>
        <dbReference type="ARBA" id="ARBA00023002"/>
    </source>
</evidence>
<evidence type="ECO:0000256" key="7">
    <source>
        <dbReference type="SAM" id="MobiDB-lite"/>
    </source>
</evidence>
<comment type="cofactor">
    <cofactor evidence="1">
        <name>FMN</name>
        <dbReference type="ChEBI" id="CHEBI:58210"/>
    </cofactor>
</comment>
<feature type="compositionally biased region" description="Polar residues" evidence="7">
    <location>
        <begin position="14"/>
        <end position="30"/>
    </location>
</feature>
<sequence>MESKNRDVHLQRAVESSNDSHTGAAQTPTDINIPLLNPYKMGNFNVSHRVVLAPLTRQRSYHNVPQPHAILYYSQRTTKGGLLISEATVISEIARGYPDTPGIWTKEQVEAWRPIVDAVHAKGFQPNGQAPMSSTDKPLTSQFHYDESDTTRFTPPRRLRTDEIPQIVDEFRIAARNAIEAGFDGVEIHGAHGYLIDQFLKDQVNDRTDKYGGSLENRCRFALEVVEALANEIGADRVGIRLSPFAEYMESGDSNPEALGLYMVESLNKYGILYCHVVEPRMKMAGDIHETPHSLVPMRKAFKGTFIVAGGYDREDGNKALAENRADLVAYGRHFLANPDLPKRFKLNALLNKYIRETFYSSDPIVGYTDYPFLDIII</sequence>
<keyword evidence="10" id="KW-1185">Reference proteome</keyword>
<accession>A0AA88A5M2</accession>
<proteinExistence type="inferred from homology"/>
<dbReference type="PANTHER" id="PTHR22893:SF91">
    <property type="entry name" value="NADPH DEHYDROGENASE 2-RELATED"/>
    <property type="match status" value="1"/>
</dbReference>
<evidence type="ECO:0000256" key="4">
    <source>
        <dbReference type="ARBA" id="ARBA00022643"/>
    </source>
</evidence>
<evidence type="ECO:0000256" key="2">
    <source>
        <dbReference type="ARBA" id="ARBA00005979"/>
    </source>
</evidence>
<feature type="region of interest" description="Disordered" evidence="7">
    <location>
        <begin position="1"/>
        <end position="31"/>
    </location>
</feature>
<keyword evidence="4" id="KW-0288">FMN</keyword>
<reference evidence="9" key="1">
    <citation type="submission" date="2023-07" db="EMBL/GenBank/DDBJ databases">
        <title>draft genome sequence of fig (Ficus carica).</title>
        <authorList>
            <person name="Takahashi T."/>
            <person name="Nishimura K."/>
        </authorList>
    </citation>
    <scope>NUCLEOTIDE SEQUENCE</scope>
</reference>
<feature type="compositionally biased region" description="Basic and acidic residues" evidence="7">
    <location>
        <begin position="1"/>
        <end position="12"/>
    </location>
</feature>
<dbReference type="AlphaFoldDB" id="A0AA88A5M2"/>
<dbReference type="InterPro" id="IPR045247">
    <property type="entry name" value="Oye-like"/>
</dbReference>
<keyword evidence="5" id="KW-0521">NADP</keyword>
<dbReference type="GO" id="GO:0016629">
    <property type="term" value="F:12-oxophytodienoate reductase activity"/>
    <property type="evidence" value="ECO:0007669"/>
    <property type="project" value="UniProtKB-ARBA"/>
</dbReference>
<dbReference type="EMBL" id="BTGU01000020">
    <property type="protein sequence ID" value="GMN45405.1"/>
    <property type="molecule type" value="Genomic_DNA"/>
</dbReference>
<name>A0AA88A5M2_FICCA</name>
<evidence type="ECO:0000256" key="3">
    <source>
        <dbReference type="ARBA" id="ARBA00022630"/>
    </source>
</evidence>
<comment type="similarity">
    <text evidence="2">Belongs to the NADH:flavin oxidoreductase/NADH oxidase family.</text>
</comment>
<dbReference type="Gene3D" id="3.20.20.70">
    <property type="entry name" value="Aldolase class I"/>
    <property type="match status" value="1"/>
</dbReference>
<organism evidence="9 10">
    <name type="scientific">Ficus carica</name>
    <name type="common">Common fig</name>
    <dbReference type="NCBI Taxonomy" id="3494"/>
    <lineage>
        <taxon>Eukaryota</taxon>
        <taxon>Viridiplantae</taxon>
        <taxon>Streptophyta</taxon>
        <taxon>Embryophyta</taxon>
        <taxon>Tracheophyta</taxon>
        <taxon>Spermatophyta</taxon>
        <taxon>Magnoliopsida</taxon>
        <taxon>eudicotyledons</taxon>
        <taxon>Gunneridae</taxon>
        <taxon>Pentapetalae</taxon>
        <taxon>rosids</taxon>
        <taxon>fabids</taxon>
        <taxon>Rosales</taxon>
        <taxon>Moraceae</taxon>
        <taxon>Ficeae</taxon>
        <taxon>Ficus</taxon>
    </lineage>
</organism>
<dbReference type="FunFam" id="3.20.20.70:FF:000073">
    <property type="entry name" value="12-oxophytodienoate reductase 3"/>
    <property type="match status" value="1"/>
</dbReference>
<dbReference type="InterPro" id="IPR013785">
    <property type="entry name" value="Aldolase_TIM"/>
</dbReference>
<evidence type="ECO:0000313" key="9">
    <source>
        <dbReference type="EMBL" id="GMN45405.1"/>
    </source>
</evidence>
<evidence type="ECO:0000259" key="8">
    <source>
        <dbReference type="Pfam" id="PF00724"/>
    </source>
</evidence>
<feature type="domain" description="NADH:flavin oxidoreductase/NADH oxidase N-terminal" evidence="8">
    <location>
        <begin position="35"/>
        <end position="347"/>
    </location>
</feature>
<evidence type="ECO:0000313" key="10">
    <source>
        <dbReference type="Proteomes" id="UP001187192"/>
    </source>
</evidence>
<dbReference type="Pfam" id="PF00724">
    <property type="entry name" value="Oxidored_FMN"/>
    <property type="match status" value="1"/>
</dbReference>
<keyword evidence="3" id="KW-0285">Flavoprotein</keyword>
<dbReference type="CDD" id="cd02933">
    <property type="entry name" value="OYE_like_FMN"/>
    <property type="match status" value="1"/>
</dbReference>
<dbReference type="GO" id="GO:0010181">
    <property type="term" value="F:FMN binding"/>
    <property type="evidence" value="ECO:0007669"/>
    <property type="project" value="InterPro"/>
</dbReference>
<dbReference type="Proteomes" id="UP001187192">
    <property type="component" value="Unassembled WGS sequence"/>
</dbReference>